<name>A0A8J4BFW5_9CHLO</name>
<keyword evidence="3" id="KW-1185">Reference proteome</keyword>
<gene>
    <name evidence="2" type="ORF">Vafri_14957</name>
</gene>
<sequence length="144" mass="14616">MRSPVGGAVGTVMKGLPGSSAARTQSGGAARLATASANPTMRRIWCIRNPQPTKTMRTYGVGAAVKTSEPLDARASAVALADAGKPEVQDTPGCRCASCWLPARPCAGAELRGRPCGLGQSGWSCGRDGGWVCGRRTVSGLGSA</sequence>
<feature type="region of interest" description="Disordered" evidence="1">
    <location>
        <begin position="1"/>
        <end position="34"/>
    </location>
</feature>
<evidence type="ECO:0000313" key="3">
    <source>
        <dbReference type="Proteomes" id="UP000747399"/>
    </source>
</evidence>
<dbReference type="EMBL" id="BNCO01000039">
    <property type="protein sequence ID" value="GIL60332.1"/>
    <property type="molecule type" value="Genomic_DNA"/>
</dbReference>
<dbReference type="Proteomes" id="UP000747399">
    <property type="component" value="Unassembled WGS sequence"/>
</dbReference>
<proteinExistence type="predicted"/>
<accession>A0A8J4BFW5</accession>
<dbReference type="AlphaFoldDB" id="A0A8J4BFW5"/>
<evidence type="ECO:0000313" key="2">
    <source>
        <dbReference type="EMBL" id="GIL60332.1"/>
    </source>
</evidence>
<organism evidence="2 3">
    <name type="scientific">Volvox africanus</name>
    <dbReference type="NCBI Taxonomy" id="51714"/>
    <lineage>
        <taxon>Eukaryota</taxon>
        <taxon>Viridiplantae</taxon>
        <taxon>Chlorophyta</taxon>
        <taxon>core chlorophytes</taxon>
        <taxon>Chlorophyceae</taxon>
        <taxon>CS clade</taxon>
        <taxon>Chlamydomonadales</taxon>
        <taxon>Volvocaceae</taxon>
        <taxon>Volvox</taxon>
    </lineage>
</organism>
<evidence type="ECO:0000256" key="1">
    <source>
        <dbReference type="SAM" id="MobiDB-lite"/>
    </source>
</evidence>
<reference evidence="2" key="1">
    <citation type="journal article" date="2021" name="Proc. Natl. Acad. Sci. U.S.A.">
        <title>Three genomes in the algal genus Volvox reveal the fate of a haploid sex-determining region after a transition to homothallism.</title>
        <authorList>
            <person name="Yamamoto K."/>
            <person name="Hamaji T."/>
            <person name="Kawai-Toyooka H."/>
            <person name="Matsuzaki R."/>
            <person name="Takahashi F."/>
            <person name="Nishimura Y."/>
            <person name="Kawachi M."/>
            <person name="Noguchi H."/>
            <person name="Minakuchi Y."/>
            <person name="Umen J.G."/>
            <person name="Toyoda A."/>
            <person name="Nozaki H."/>
        </authorList>
    </citation>
    <scope>NUCLEOTIDE SEQUENCE</scope>
    <source>
        <strain evidence="2">NIES-3780</strain>
    </source>
</reference>
<comment type="caution">
    <text evidence="2">The sequence shown here is derived from an EMBL/GenBank/DDBJ whole genome shotgun (WGS) entry which is preliminary data.</text>
</comment>
<protein>
    <submittedName>
        <fullName evidence="2">Uncharacterized protein</fullName>
    </submittedName>
</protein>